<name>A0A2A9MKH8_BESBE</name>
<feature type="compositionally biased region" description="Low complexity" evidence="2">
    <location>
        <begin position="909"/>
        <end position="926"/>
    </location>
</feature>
<feature type="region of interest" description="Disordered" evidence="2">
    <location>
        <begin position="501"/>
        <end position="530"/>
    </location>
</feature>
<sequence length="1474" mass="154368">MSQPPFRAARQAFAARGAPSLAADASPRRAVRHPVGDCLPSLPRTGLTAAASAACSSDFLSAPSAACAGAPQWPFIQRDTASTPAAAFPQPASWAAASAAAPSSTPSPSSPSYSSALPRADQDADPLRRCGEPRANTPLCVRSLVLGMEVALLSERVSRRPDGSLESACDRAWLCLLQAYGLYQPEAVDFLNGLLVEDRMSRILEFFQHVASTSSCSNPSSGGQRCASSASALSCPMEFAPRRGRASSAWEEAGLPLRTSSAFHAESALGETASEPGSRVSSATLSAAEGLHETTKVGLDCAAEGSGFLEAQDAQAREQSTNVLRASPRREAFSSSCSVDMQEHSSPYCCAESTPVFSFASSAEGSSPSSGCRSREELRAGSLPSLLQQVSGVSAAPADSRRAGVFALRAAARLPLMLVLSEGERKRKGLRGAERPYASSSGGSPSSSTSYGGSTRAAASPGGSIGSSIECLSEALASVDEERREDSRPRMLGFGRAAEGCEAASGDELSEADLPSPDPEAYPLDGQQTLPRPRVHRSLACAATEQFVEETSQDEEETEQPARGARTAAVGPLAADCVGERPPEIDAEEEGAEMPAHASAGLDAEGQKPRASLPAFARDCRHSEALTPVCAGAQQAVQSSSVADDSMRRKTVSSSRPVHRRRSEHAWRGARRPPRLSRSCACVYPRRAAGSGAASPATLTETLRRHSVDVVLLPAAWSRQSGSVSRSSQDFPAAFSDAFAVPLSVTSASRAGTFDDSPTSPSSPQAHFLDANSTGSTLKQFALALLLQMKENALKLELFQRRQRALVRRQETLRRHRQANLQRLHHAHKRAWAAARAARPTTPSGLAARRGQRGCGVFAGVMPLSPEYLSLARTEGDSGEPDRDRGRPPAAIPEDESLIAPFLASDTTPASASAPAGGAVPQPAAAQRPLAQHIRPFSVGDGGMLLLSLSPMDGSGVSSRERQDSGGRIPATTVPSLGAPFEADSGRAGSPFSPVATEVPPASAASAAPSRRAWGEPLRRCPAAPPQSTERQTPAAFAPQNLPFAFFSNEAYPASPYPPSPAALSADGEPHSDARGASPATWNDAAETPVQFPVDTTSRATDGLLRRSLGFSSAAATAVSAEPRADGAEAMQAEGEGIQLMTQCGASGMVTTPLSSVSAASGAGTEMTAFDIQLSARESERSPVEPAGASSAPQRWETSQASDSSSFAAPAESSRSRYMVAHQPLPCSRSDGGGSEAEAEASQDVVPHGRRERTLSSPALALIEVPNHLYRSGQLSRERHRSSETDDSVAGEGFGVFSPAGESLEGDRLRYRRGEAVPSTRRPALSHSWGPPQRETGPSVSGGLRPSSRPSRRQPADSCSLSAYAGRGLSPASMAPAEEACGSSSGLAAPWPSGYVPCLPAGGGGDLPWGSMHPAGGLRETYDQQALFHRQRRQQELLQRQLVKSEEQIQGLRALMDRLLHVVEHLESREASGV</sequence>
<feature type="region of interest" description="Disordered" evidence="2">
    <location>
        <begin position="1"/>
        <end position="31"/>
    </location>
</feature>
<feature type="region of interest" description="Disordered" evidence="2">
    <location>
        <begin position="98"/>
        <end position="131"/>
    </location>
</feature>
<feature type="region of interest" description="Disordered" evidence="2">
    <location>
        <begin position="1058"/>
        <end position="1087"/>
    </location>
</feature>
<accession>A0A2A9MKH8</accession>
<reference evidence="3 4" key="1">
    <citation type="submission" date="2017-09" db="EMBL/GenBank/DDBJ databases">
        <title>Genome sequencing of Besnoitia besnoiti strain Bb-Ger1.</title>
        <authorList>
            <person name="Schares G."/>
            <person name="Venepally P."/>
            <person name="Lorenzi H.A."/>
        </authorList>
    </citation>
    <scope>NUCLEOTIDE SEQUENCE [LARGE SCALE GENOMIC DNA]</scope>
    <source>
        <strain evidence="3 4">Bb-Ger1</strain>
    </source>
</reference>
<feature type="compositionally biased region" description="Basic and acidic residues" evidence="2">
    <location>
        <begin position="874"/>
        <end position="887"/>
    </location>
</feature>
<keyword evidence="4" id="KW-1185">Reference proteome</keyword>
<protein>
    <submittedName>
        <fullName evidence="3">Uncharacterized protein</fullName>
    </submittedName>
</protein>
<evidence type="ECO:0000313" key="3">
    <source>
        <dbReference type="EMBL" id="PFH35922.1"/>
    </source>
</evidence>
<feature type="coiled-coil region" evidence="1">
    <location>
        <begin position="1428"/>
        <end position="1469"/>
    </location>
</feature>
<gene>
    <name evidence="3" type="ORF">BESB_055730</name>
</gene>
<feature type="compositionally biased region" description="Low complexity" evidence="2">
    <location>
        <begin position="1000"/>
        <end position="1012"/>
    </location>
</feature>
<dbReference type="Proteomes" id="UP000224006">
    <property type="component" value="Chromosome IV"/>
</dbReference>
<evidence type="ECO:0000256" key="2">
    <source>
        <dbReference type="SAM" id="MobiDB-lite"/>
    </source>
</evidence>
<organism evidence="3 4">
    <name type="scientific">Besnoitia besnoiti</name>
    <name type="common">Apicomplexan protozoan</name>
    <dbReference type="NCBI Taxonomy" id="94643"/>
    <lineage>
        <taxon>Eukaryota</taxon>
        <taxon>Sar</taxon>
        <taxon>Alveolata</taxon>
        <taxon>Apicomplexa</taxon>
        <taxon>Conoidasida</taxon>
        <taxon>Coccidia</taxon>
        <taxon>Eucoccidiorida</taxon>
        <taxon>Eimeriorina</taxon>
        <taxon>Sarcocystidae</taxon>
        <taxon>Besnoitia</taxon>
    </lineage>
</organism>
<dbReference type="EMBL" id="NWUJ01000004">
    <property type="protein sequence ID" value="PFH35922.1"/>
    <property type="molecule type" value="Genomic_DNA"/>
</dbReference>
<feature type="region of interest" description="Disordered" evidence="2">
    <location>
        <begin position="752"/>
        <end position="771"/>
    </location>
</feature>
<evidence type="ECO:0000256" key="1">
    <source>
        <dbReference type="SAM" id="Coils"/>
    </source>
</evidence>
<dbReference type="GeneID" id="40310502"/>
<proteinExistence type="predicted"/>
<dbReference type="VEuPathDB" id="ToxoDB:BESB_055730"/>
<feature type="region of interest" description="Disordered" evidence="2">
    <location>
        <begin position="872"/>
        <end position="895"/>
    </location>
</feature>
<feature type="compositionally biased region" description="Basic residues" evidence="2">
    <location>
        <begin position="657"/>
        <end position="671"/>
    </location>
</feature>
<feature type="compositionally biased region" description="Low complexity" evidence="2">
    <location>
        <begin position="98"/>
        <end position="119"/>
    </location>
</feature>
<feature type="region of interest" description="Disordered" evidence="2">
    <location>
        <begin position="1273"/>
        <end position="1362"/>
    </location>
</feature>
<feature type="region of interest" description="Disordered" evidence="2">
    <location>
        <begin position="640"/>
        <end position="671"/>
    </location>
</feature>
<feature type="region of interest" description="Disordered" evidence="2">
    <location>
        <begin position="1176"/>
        <end position="1259"/>
    </location>
</feature>
<comment type="caution">
    <text evidence="3">The sequence shown here is derived from an EMBL/GenBank/DDBJ whole genome shotgun (WGS) entry which is preliminary data.</text>
</comment>
<feature type="compositionally biased region" description="Basic and acidic residues" evidence="2">
    <location>
        <begin position="120"/>
        <end position="131"/>
    </location>
</feature>
<feature type="region of interest" description="Disordered" evidence="2">
    <location>
        <begin position="907"/>
        <end position="926"/>
    </location>
</feature>
<feature type="region of interest" description="Disordered" evidence="2">
    <location>
        <begin position="547"/>
        <end position="567"/>
    </location>
</feature>
<feature type="region of interest" description="Disordered" evidence="2">
    <location>
        <begin position="951"/>
        <end position="1033"/>
    </location>
</feature>
<feature type="compositionally biased region" description="Basic and acidic residues" evidence="2">
    <location>
        <begin position="1305"/>
        <end position="1315"/>
    </location>
</feature>
<feature type="compositionally biased region" description="Acidic residues" evidence="2">
    <location>
        <begin position="547"/>
        <end position="559"/>
    </location>
</feature>
<feature type="region of interest" description="Disordered" evidence="2">
    <location>
        <begin position="585"/>
        <end position="606"/>
    </location>
</feature>
<keyword evidence="1" id="KW-0175">Coiled coil</keyword>
<feature type="compositionally biased region" description="Low complexity" evidence="2">
    <location>
        <begin position="1"/>
        <end position="19"/>
    </location>
</feature>
<dbReference type="OrthoDB" id="331856at2759"/>
<feature type="compositionally biased region" description="Low complexity" evidence="2">
    <location>
        <begin position="435"/>
        <end position="465"/>
    </location>
</feature>
<evidence type="ECO:0000313" key="4">
    <source>
        <dbReference type="Proteomes" id="UP000224006"/>
    </source>
</evidence>
<feature type="region of interest" description="Disordered" evidence="2">
    <location>
        <begin position="425"/>
        <end position="465"/>
    </location>
</feature>
<dbReference type="RefSeq" id="XP_029219931.1">
    <property type="nucleotide sequence ID" value="XM_029364008.1"/>
</dbReference>
<feature type="compositionally biased region" description="Polar residues" evidence="2">
    <location>
        <begin position="1191"/>
        <end position="1207"/>
    </location>
</feature>
<dbReference type="KEGG" id="bbes:BESB_055730"/>
<feature type="compositionally biased region" description="Low complexity" evidence="2">
    <location>
        <begin position="1337"/>
        <end position="1349"/>
    </location>
</feature>